<comment type="catalytic activity">
    <reaction evidence="22">
        <text>dTDP + GTP = dTTP + GDP</text>
        <dbReference type="Rhea" id="RHEA:79867"/>
        <dbReference type="ChEBI" id="CHEBI:37565"/>
        <dbReference type="ChEBI" id="CHEBI:37568"/>
        <dbReference type="ChEBI" id="CHEBI:58189"/>
        <dbReference type="ChEBI" id="CHEBI:58369"/>
    </reaction>
</comment>
<dbReference type="PRINTS" id="PR00094">
    <property type="entry name" value="ADENYLTKNASE"/>
</dbReference>
<dbReference type="InterPro" id="IPR000850">
    <property type="entry name" value="Adenylat/UMP-CMP_kin"/>
</dbReference>
<feature type="binding site" evidence="26">
    <location>
        <position position="55"/>
    </location>
    <ligand>
        <name>a ribonucleoside 5'-phosphate</name>
        <dbReference type="ChEBI" id="CHEBI:58043"/>
    </ligand>
</feature>
<dbReference type="EMBL" id="JW864703">
    <property type="protein sequence ID" value="AFO97220.1"/>
    <property type="molecule type" value="mRNA"/>
</dbReference>
<dbReference type="HAMAP" id="MF_00235">
    <property type="entry name" value="Adenylate_kinase_Adk"/>
    <property type="match status" value="1"/>
</dbReference>
<comment type="catalytic activity">
    <reaction evidence="19">
        <text>dATP + AMP = dADP + ADP</text>
        <dbReference type="Rhea" id="RHEA:79899"/>
        <dbReference type="ChEBI" id="CHEBI:57667"/>
        <dbReference type="ChEBI" id="CHEBI:61404"/>
        <dbReference type="ChEBI" id="CHEBI:456215"/>
        <dbReference type="ChEBI" id="CHEBI:456216"/>
    </reaction>
</comment>
<feature type="binding site" evidence="26">
    <location>
        <begin position="29"/>
        <end position="34"/>
    </location>
    <ligand>
        <name>ATP</name>
        <dbReference type="ChEBI" id="CHEBI:30616"/>
    </ligand>
</feature>
<name>V9KH43_CALMI</name>
<dbReference type="HAMAP" id="MF_03172">
    <property type="entry name" value="Adenylate_kinase_UMP_CMP_kin"/>
    <property type="match status" value="1"/>
</dbReference>
<evidence type="ECO:0000313" key="27">
    <source>
        <dbReference type="EMBL" id="AFO97220.1"/>
    </source>
</evidence>
<comment type="catalytic activity">
    <reaction evidence="20 26">
        <text>UMP + ATP = UDP + ADP</text>
        <dbReference type="Rhea" id="RHEA:24400"/>
        <dbReference type="ChEBI" id="CHEBI:30616"/>
        <dbReference type="ChEBI" id="CHEBI:57865"/>
        <dbReference type="ChEBI" id="CHEBI:58223"/>
        <dbReference type="ChEBI" id="CHEBI:456216"/>
        <dbReference type="EC" id="2.7.4.14"/>
    </reaction>
</comment>
<feature type="binding site" evidence="26">
    <location>
        <position position="195"/>
    </location>
    <ligand>
        <name>ATP</name>
        <dbReference type="ChEBI" id="CHEBI:30616"/>
    </ligand>
</feature>
<comment type="catalytic activity">
    <reaction evidence="1 26">
        <text>a 2'-deoxyribonucleoside 5'-diphosphate + ATP = a 2'-deoxyribonucleoside 5'-triphosphate + ADP</text>
        <dbReference type="Rhea" id="RHEA:44640"/>
        <dbReference type="ChEBI" id="CHEBI:30616"/>
        <dbReference type="ChEBI" id="CHEBI:61560"/>
        <dbReference type="ChEBI" id="CHEBI:73316"/>
        <dbReference type="ChEBI" id="CHEBI:456216"/>
        <dbReference type="EC" id="2.7.4.6"/>
    </reaction>
</comment>
<evidence type="ECO:0000256" key="18">
    <source>
        <dbReference type="ARBA" id="ARBA00047439"/>
    </source>
</evidence>
<feature type="binding site" evidence="26">
    <location>
        <position position="167"/>
    </location>
    <ligand>
        <name>a ribonucleoside 5'-phosphate</name>
        <dbReference type="ChEBI" id="CHEBI:58043"/>
    </ligand>
</feature>
<dbReference type="GO" id="GO:0006221">
    <property type="term" value="P:pyrimidine nucleotide biosynthetic process"/>
    <property type="evidence" value="ECO:0007669"/>
    <property type="project" value="UniProtKB-UniRule"/>
</dbReference>
<evidence type="ECO:0000256" key="11">
    <source>
        <dbReference type="ARBA" id="ARBA00023242"/>
    </source>
</evidence>
<dbReference type="Gene3D" id="3.40.50.300">
    <property type="entry name" value="P-loop containing nucleotide triphosphate hydrolases"/>
    <property type="match status" value="1"/>
</dbReference>
<evidence type="ECO:0000256" key="20">
    <source>
        <dbReference type="ARBA" id="ARBA00048116"/>
    </source>
</evidence>
<evidence type="ECO:0000256" key="1">
    <source>
        <dbReference type="ARBA" id="ARBA00000082"/>
    </source>
</evidence>
<protein>
    <recommendedName>
        <fullName evidence="26">UMP-CMP kinase</fullName>
        <ecNumber evidence="26">2.7.4.14</ecNumber>
    </recommendedName>
    <alternativeName>
        <fullName evidence="26">Deoxycytidylate kinase</fullName>
        <shortName evidence="26">CK</shortName>
        <shortName evidence="26">dCMP kinase</shortName>
    </alternativeName>
    <alternativeName>
        <fullName evidence="26">Nucleoside-diphosphate kinase</fullName>
        <ecNumber evidence="26">2.7.4.6</ecNumber>
    </alternativeName>
    <alternativeName>
        <fullName evidence="26">Uridine monophosphate/cytidine monophosphate kinase</fullName>
        <shortName evidence="26">UMP/CMP kinase</shortName>
        <shortName evidence="26">UMP/CMPK</shortName>
    </alternativeName>
</protein>
<evidence type="ECO:0000256" key="19">
    <source>
        <dbReference type="ARBA" id="ARBA00047801"/>
    </source>
</evidence>
<comment type="catalytic activity">
    <reaction evidence="23">
        <text>dGDP + ATP = dGTP + ADP</text>
        <dbReference type="Rhea" id="RHEA:27690"/>
        <dbReference type="ChEBI" id="CHEBI:30616"/>
        <dbReference type="ChEBI" id="CHEBI:58595"/>
        <dbReference type="ChEBI" id="CHEBI:61429"/>
        <dbReference type="ChEBI" id="CHEBI:456216"/>
        <dbReference type="EC" id="2.7.4.6"/>
    </reaction>
</comment>
<evidence type="ECO:0000256" key="17">
    <source>
        <dbReference type="ARBA" id="ARBA00047390"/>
    </source>
</evidence>
<comment type="catalytic activity">
    <reaction evidence="21">
        <text>GDP + ATP = GTP + ADP</text>
        <dbReference type="Rhea" id="RHEA:27686"/>
        <dbReference type="ChEBI" id="CHEBI:30616"/>
        <dbReference type="ChEBI" id="CHEBI:37565"/>
        <dbReference type="ChEBI" id="CHEBI:58189"/>
        <dbReference type="ChEBI" id="CHEBI:456216"/>
        <dbReference type="EC" id="2.7.4.6"/>
    </reaction>
</comment>
<evidence type="ECO:0000256" key="5">
    <source>
        <dbReference type="ARBA" id="ARBA00022490"/>
    </source>
</evidence>
<dbReference type="SUPFAM" id="SSF52540">
    <property type="entry name" value="P-loop containing nucleoside triphosphate hydrolases"/>
    <property type="match status" value="1"/>
</dbReference>
<evidence type="ECO:0000256" key="16">
    <source>
        <dbReference type="ARBA" id="ARBA00045111"/>
    </source>
</evidence>
<feature type="region of interest" description="LID" evidence="26">
    <location>
        <begin position="149"/>
        <end position="159"/>
    </location>
</feature>
<comment type="catalytic activity">
    <reaction evidence="15">
        <text>dAMP + dATP = 2 dADP</text>
        <dbReference type="Rhea" id="RHEA:78311"/>
        <dbReference type="ChEBI" id="CHEBI:57667"/>
        <dbReference type="ChEBI" id="CHEBI:58245"/>
        <dbReference type="ChEBI" id="CHEBI:61404"/>
    </reaction>
</comment>
<dbReference type="InterPro" id="IPR006266">
    <property type="entry name" value="UMP_CMP_kinase"/>
</dbReference>
<evidence type="ECO:0000256" key="6">
    <source>
        <dbReference type="ARBA" id="ARBA00022679"/>
    </source>
</evidence>
<evidence type="ECO:0000256" key="26">
    <source>
        <dbReference type="HAMAP-Rule" id="MF_03172"/>
    </source>
</evidence>
<comment type="similarity">
    <text evidence="26">Belongs to the adenylate kinase family. UMP-CMP kinase subfamily.</text>
</comment>
<evidence type="ECO:0000256" key="9">
    <source>
        <dbReference type="ARBA" id="ARBA00022840"/>
    </source>
</evidence>
<comment type="catalytic activity">
    <reaction evidence="26">
        <text>dCMP + ATP = dCDP + ADP</text>
        <dbReference type="Rhea" id="RHEA:25094"/>
        <dbReference type="ChEBI" id="CHEBI:30616"/>
        <dbReference type="ChEBI" id="CHEBI:57566"/>
        <dbReference type="ChEBI" id="CHEBI:58593"/>
        <dbReference type="ChEBI" id="CHEBI:456216"/>
        <dbReference type="EC" id="2.7.4.14"/>
    </reaction>
</comment>
<keyword evidence="5 26" id="KW-0963">Cytoplasm</keyword>
<dbReference type="GO" id="GO:0047506">
    <property type="term" value="F:dAMP kinase activity"/>
    <property type="evidence" value="ECO:0007669"/>
    <property type="project" value="RHEA"/>
</dbReference>
<proteinExistence type="evidence at transcript level"/>
<sequence>MLAVCVGSSVRTLLRMANPRVVFVLGGPGSGKGTQCSNIVQKYSYVHLSAGELLRAERKRAGSQYGELIENYIQEGKIVPVEITISLIRKAMDETMVSDASKNKFLIDGFPRNQDNLDGWEKNMEGKADVAFVLFFECSDEICIQRCMERGLNSNRSDDNLESLKKRFQTYWESTRPIIEHYHKLGKVRKVDASSTIEEVFADVQKIFSHED</sequence>
<comment type="cofactor">
    <cofactor evidence="26">
        <name>Mg(2+)</name>
        <dbReference type="ChEBI" id="CHEBI:18420"/>
    </cofactor>
    <text evidence="26">Binds 1 Mg(2+) ion per monomer.</text>
</comment>
<evidence type="ECO:0000256" key="22">
    <source>
        <dbReference type="ARBA" id="ARBA00048620"/>
    </source>
</evidence>
<organism evidence="27">
    <name type="scientific">Callorhinchus milii</name>
    <name type="common">Ghost shark</name>
    <dbReference type="NCBI Taxonomy" id="7868"/>
    <lineage>
        <taxon>Eukaryota</taxon>
        <taxon>Metazoa</taxon>
        <taxon>Chordata</taxon>
        <taxon>Craniata</taxon>
        <taxon>Vertebrata</taxon>
        <taxon>Chondrichthyes</taxon>
        <taxon>Holocephali</taxon>
        <taxon>Chimaeriformes</taxon>
        <taxon>Callorhinchidae</taxon>
        <taxon>Callorhinchus</taxon>
    </lineage>
</organism>
<dbReference type="EC" id="2.7.4.6" evidence="26"/>
<feature type="binding site" evidence="26">
    <location>
        <position position="150"/>
    </location>
    <ligand>
        <name>ATP</name>
        <dbReference type="ChEBI" id="CHEBI:30616"/>
    </ligand>
</feature>
<comment type="catalytic activity">
    <reaction evidence="26">
        <text>CMP + ATP = CDP + ADP</text>
        <dbReference type="Rhea" id="RHEA:11600"/>
        <dbReference type="ChEBI" id="CHEBI:30616"/>
        <dbReference type="ChEBI" id="CHEBI:58069"/>
        <dbReference type="ChEBI" id="CHEBI:60377"/>
        <dbReference type="ChEBI" id="CHEBI:456216"/>
        <dbReference type="EC" id="2.7.4.14"/>
    </reaction>
</comment>
<comment type="subcellular location">
    <subcellularLocation>
        <location evidence="4 26">Cytoplasm</location>
    </subcellularLocation>
    <subcellularLocation>
        <location evidence="26">Nucleus</location>
    </subcellularLocation>
    <text evidence="26">Predominantly nuclear.</text>
</comment>
<gene>
    <name evidence="26" type="primary">CMPK1</name>
    <name evidence="26" type="synonym">CMPK</name>
</gene>
<comment type="catalytic activity">
    <reaction evidence="17">
        <text>UDP + ATP = UTP + ADP</text>
        <dbReference type="Rhea" id="RHEA:25098"/>
        <dbReference type="ChEBI" id="CHEBI:30616"/>
        <dbReference type="ChEBI" id="CHEBI:46398"/>
        <dbReference type="ChEBI" id="CHEBI:58223"/>
        <dbReference type="ChEBI" id="CHEBI:456216"/>
        <dbReference type="EC" id="2.7.4.6"/>
    </reaction>
</comment>
<keyword evidence="11 26" id="KW-0539">Nucleus</keyword>
<keyword evidence="8 26" id="KW-0418">Kinase</keyword>
<dbReference type="GO" id="GO:0004017">
    <property type="term" value="F:AMP kinase activity"/>
    <property type="evidence" value="ECO:0007669"/>
    <property type="project" value="UniProtKB-EC"/>
</dbReference>
<keyword evidence="6 26" id="KW-0808">Transferase</keyword>
<evidence type="ECO:0000256" key="7">
    <source>
        <dbReference type="ARBA" id="ARBA00022741"/>
    </source>
</evidence>
<dbReference type="GO" id="GO:0005524">
    <property type="term" value="F:ATP binding"/>
    <property type="evidence" value="ECO:0007669"/>
    <property type="project" value="UniProtKB-KW"/>
</dbReference>
<comment type="subunit">
    <text evidence="26">Monomer.</text>
</comment>
<comment type="catalytic activity">
    <reaction evidence="12">
        <text>dADP + GTP = dATP + GDP</text>
        <dbReference type="Rhea" id="RHEA:79871"/>
        <dbReference type="ChEBI" id="CHEBI:37565"/>
        <dbReference type="ChEBI" id="CHEBI:57667"/>
        <dbReference type="ChEBI" id="CHEBI:58189"/>
        <dbReference type="ChEBI" id="CHEBI:61404"/>
    </reaction>
</comment>
<feature type="binding site" evidence="26">
    <location>
        <position position="116"/>
    </location>
    <ligand>
        <name>CMP</name>
        <dbReference type="ChEBI" id="CHEBI:60377"/>
    </ligand>
</feature>
<evidence type="ECO:0000256" key="13">
    <source>
        <dbReference type="ARBA" id="ARBA00045094"/>
    </source>
</evidence>
<dbReference type="GO" id="GO:0033862">
    <property type="term" value="F:UMP kinase activity"/>
    <property type="evidence" value="ECO:0007669"/>
    <property type="project" value="RHEA"/>
</dbReference>
<feature type="binding site" evidence="26">
    <location>
        <position position="156"/>
    </location>
    <ligand>
        <name>a ribonucleoside 5'-phosphate</name>
        <dbReference type="ChEBI" id="CHEBI:58043"/>
    </ligand>
</feature>
<evidence type="ECO:0000256" key="12">
    <source>
        <dbReference type="ARBA" id="ARBA00045073"/>
    </source>
</evidence>
<dbReference type="GO" id="GO:0005634">
    <property type="term" value="C:nucleus"/>
    <property type="evidence" value="ECO:0007669"/>
    <property type="project" value="UniProtKB-SubCell"/>
</dbReference>
<dbReference type="InterPro" id="IPR027417">
    <property type="entry name" value="P-loop_NTPase"/>
</dbReference>
<evidence type="ECO:0000256" key="14">
    <source>
        <dbReference type="ARBA" id="ARBA00045096"/>
    </source>
</evidence>
<keyword evidence="7 26" id="KW-0547">Nucleotide-binding</keyword>
<keyword evidence="9 26" id="KW-0067">ATP-binding</keyword>
<evidence type="ECO:0000256" key="8">
    <source>
        <dbReference type="ARBA" id="ARBA00022777"/>
    </source>
</evidence>
<comment type="catalytic activity">
    <reaction evidence="2">
        <text>AMP + ATP = 2 ADP</text>
        <dbReference type="Rhea" id="RHEA:12973"/>
        <dbReference type="ChEBI" id="CHEBI:30616"/>
        <dbReference type="ChEBI" id="CHEBI:456215"/>
        <dbReference type="ChEBI" id="CHEBI:456216"/>
        <dbReference type="EC" id="2.7.4.3"/>
    </reaction>
</comment>
<comment type="catalytic activity">
    <reaction evidence="24">
        <text>dAMP + ATP = dADP + ADP</text>
        <dbReference type="Rhea" id="RHEA:23100"/>
        <dbReference type="ChEBI" id="CHEBI:30616"/>
        <dbReference type="ChEBI" id="CHEBI:57667"/>
        <dbReference type="ChEBI" id="CHEBI:58245"/>
        <dbReference type="ChEBI" id="CHEBI:456216"/>
    </reaction>
</comment>
<feature type="binding site" evidence="26">
    <location>
        <begin position="109"/>
        <end position="112"/>
    </location>
    <ligand>
        <name>a ribonucleoside 5'-phosphate</name>
        <dbReference type="ChEBI" id="CHEBI:58043"/>
    </ligand>
</feature>
<dbReference type="GO" id="GO:0005737">
    <property type="term" value="C:cytoplasm"/>
    <property type="evidence" value="ECO:0007669"/>
    <property type="project" value="UniProtKB-SubCell"/>
</dbReference>
<dbReference type="EC" id="2.7.4.14" evidence="26"/>
<feature type="region of interest" description="NMPbind" evidence="26">
    <location>
        <begin position="49"/>
        <end position="79"/>
    </location>
</feature>
<comment type="catalytic activity">
    <reaction evidence="3 26">
        <text>a ribonucleoside 5'-diphosphate + ATP = a ribonucleoside 5'-triphosphate + ADP</text>
        <dbReference type="Rhea" id="RHEA:18113"/>
        <dbReference type="ChEBI" id="CHEBI:30616"/>
        <dbReference type="ChEBI" id="CHEBI:57930"/>
        <dbReference type="ChEBI" id="CHEBI:61557"/>
        <dbReference type="ChEBI" id="CHEBI:456216"/>
        <dbReference type="EC" id="2.7.4.6"/>
    </reaction>
</comment>
<comment type="catalytic activity">
    <reaction evidence="13">
        <text>dCDP + GTP = dCTP + GDP</text>
        <dbReference type="Rhea" id="RHEA:79875"/>
        <dbReference type="ChEBI" id="CHEBI:37565"/>
        <dbReference type="ChEBI" id="CHEBI:58189"/>
        <dbReference type="ChEBI" id="CHEBI:58593"/>
        <dbReference type="ChEBI" id="CHEBI:61481"/>
    </reaction>
</comment>
<dbReference type="GO" id="GO:0036430">
    <property type="term" value="F:CMP kinase activity"/>
    <property type="evidence" value="ECO:0007669"/>
    <property type="project" value="RHEA"/>
</dbReference>
<comment type="catalytic activity">
    <reaction evidence="25">
        <text>thiamine diphosphate + ADP = thiamine triphosphate + AMP</text>
        <dbReference type="Rhea" id="RHEA:69180"/>
        <dbReference type="ChEBI" id="CHEBI:58937"/>
        <dbReference type="ChEBI" id="CHEBI:58938"/>
        <dbReference type="ChEBI" id="CHEBI:456215"/>
        <dbReference type="ChEBI" id="CHEBI:456216"/>
    </reaction>
</comment>
<comment type="function">
    <text evidence="26">Catalyzes the phosphorylation of pyrimidine nucleoside monophosphates at the expense of ATP. Plays an important role in de novo pyrimidine nucleotide biosynthesis. Has preference for UMP and CMP as phosphate acceptors. Also displays broad nucleoside diphosphate kinase activity.</text>
</comment>
<keyword evidence="10 26" id="KW-0665">Pyrimidine biosynthesis</keyword>
<comment type="catalytic activity">
    <reaction evidence="14">
        <text>a ribonucleoside 5'-phosphate + ATP = a ribonucleoside 5'-diphosphate + ADP</text>
        <dbReference type="Rhea" id="RHEA:24036"/>
        <dbReference type="ChEBI" id="CHEBI:30616"/>
        <dbReference type="ChEBI" id="CHEBI:57930"/>
        <dbReference type="ChEBI" id="CHEBI:58043"/>
        <dbReference type="ChEBI" id="CHEBI:456216"/>
        <dbReference type="EC" id="2.7.4.4"/>
    </reaction>
</comment>
<dbReference type="NCBIfam" id="TIGR01359">
    <property type="entry name" value="UMP_CMP_kin_fam"/>
    <property type="match status" value="1"/>
</dbReference>
<evidence type="ECO:0000256" key="23">
    <source>
        <dbReference type="ARBA" id="ARBA00048759"/>
    </source>
</evidence>
<dbReference type="InterPro" id="IPR033690">
    <property type="entry name" value="Adenylat_kinase_CS"/>
</dbReference>
<comment type="catalytic activity">
    <reaction evidence="16">
        <text>CDP + GTP = CTP + GDP</text>
        <dbReference type="Rhea" id="RHEA:79859"/>
        <dbReference type="ChEBI" id="CHEBI:37563"/>
        <dbReference type="ChEBI" id="CHEBI:37565"/>
        <dbReference type="ChEBI" id="CHEBI:58069"/>
        <dbReference type="ChEBI" id="CHEBI:58189"/>
    </reaction>
</comment>
<evidence type="ECO:0000256" key="25">
    <source>
        <dbReference type="ARBA" id="ARBA00048851"/>
    </source>
</evidence>
<dbReference type="PROSITE" id="PS00113">
    <property type="entry name" value="ADENYLATE_KINASE"/>
    <property type="match status" value="1"/>
</dbReference>
<dbReference type="PANTHER" id="PTHR23359">
    <property type="entry name" value="NUCLEOTIDE KINASE"/>
    <property type="match status" value="1"/>
</dbReference>
<reference evidence="27" key="1">
    <citation type="journal article" date="2014" name="Nature">
        <title>Elephant shark genome provides unique insights into gnathostome evolution.</title>
        <authorList>
            <consortium name="International Elephant Shark Genome Sequencing Consortium"/>
            <person name="Venkatesh B."/>
            <person name="Lee A.P."/>
            <person name="Ravi V."/>
            <person name="Maurya A.K."/>
            <person name="Lian M.M."/>
            <person name="Swann J.B."/>
            <person name="Ohta Y."/>
            <person name="Flajnik M.F."/>
            <person name="Sutoh Y."/>
            <person name="Kasahara M."/>
            <person name="Hoon S."/>
            <person name="Gangu V."/>
            <person name="Roy S.W."/>
            <person name="Irimia M."/>
            <person name="Korzh V."/>
            <person name="Kondrychyn I."/>
            <person name="Lim Z.W."/>
            <person name="Tay B.H."/>
            <person name="Tohari S."/>
            <person name="Kong K.W."/>
            <person name="Ho S."/>
            <person name="Lorente-Galdos B."/>
            <person name="Quilez J."/>
            <person name="Marques-Bonet T."/>
            <person name="Raney B.J."/>
            <person name="Ingham P.W."/>
            <person name="Tay A."/>
            <person name="Hillier L.W."/>
            <person name="Minx P."/>
            <person name="Boehm T."/>
            <person name="Wilson R.K."/>
            <person name="Brenner S."/>
            <person name="Warren W.C."/>
        </authorList>
    </citation>
    <scope>NUCLEOTIDE SEQUENCE</scope>
    <source>
        <tissue evidence="27">Brain</tissue>
    </source>
</reference>
<dbReference type="CDD" id="cd01428">
    <property type="entry name" value="ADK"/>
    <property type="match status" value="1"/>
</dbReference>
<comment type="catalytic activity">
    <reaction evidence="18">
        <text>GTP + UDP = UTP + GDP</text>
        <dbReference type="Rhea" id="RHEA:79863"/>
        <dbReference type="ChEBI" id="CHEBI:37565"/>
        <dbReference type="ChEBI" id="CHEBI:46398"/>
        <dbReference type="ChEBI" id="CHEBI:58189"/>
        <dbReference type="ChEBI" id="CHEBI:58223"/>
    </reaction>
</comment>
<evidence type="ECO:0000256" key="3">
    <source>
        <dbReference type="ARBA" id="ARBA00000937"/>
    </source>
</evidence>
<evidence type="ECO:0000256" key="24">
    <source>
        <dbReference type="ARBA" id="ARBA00048824"/>
    </source>
</evidence>
<evidence type="ECO:0000256" key="4">
    <source>
        <dbReference type="ARBA" id="ARBA00004496"/>
    </source>
</evidence>
<dbReference type="Pfam" id="PF00406">
    <property type="entry name" value="ADK"/>
    <property type="match status" value="1"/>
</dbReference>
<dbReference type="AlphaFoldDB" id="V9KH43"/>
<dbReference type="OrthoDB" id="442176at2759"/>
<dbReference type="GO" id="GO:0036431">
    <property type="term" value="F:dCMP kinase activity"/>
    <property type="evidence" value="ECO:0007669"/>
    <property type="project" value="RHEA"/>
</dbReference>
<dbReference type="FunFam" id="3.40.50.300:FF:000315">
    <property type="entry name" value="Adenylate kinase 1"/>
    <property type="match status" value="1"/>
</dbReference>
<feature type="binding site" evidence="26">
    <location>
        <begin position="77"/>
        <end position="79"/>
    </location>
    <ligand>
        <name>a ribonucleoside 5'-phosphate</name>
        <dbReference type="ChEBI" id="CHEBI:58043"/>
    </ligand>
</feature>
<dbReference type="GO" id="GO:0004550">
    <property type="term" value="F:nucleoside diphosphate kinase activity"/>
    <property type="evidence" value="ECO:0007669"/>
    <property type="project" value="UniProtKB-EC"/>
</dbReference>
<dbReference type="GO" id="GO:0006207">
    <property type="term" value="P:'de novo' pyrimidine nucleobase biosynthetic process"/>
    <property type="evidence" value="ECO:0007669"/>
    <property type="project" value="InterPro"/>
</dbReference>
<evidence type="ECO:0000256" key="10">
    <source>
        <dbReference type="ARBA" id="ARBA00022975"/>
    </source>
</evidence>
<evidence type="ECO:0000256" key="15">
    <source>
        <dbReference type="ARBA" id="ARBA00045110"/>
    </source>
</evidence>
<comment type="domain">
    <text evidence="26">Consists of three domains, a large central CORE domain and two small peripheral domains, NMPbind and LID, which undergo movements during catalysis. The LID domain closes over the site of phosphoryl transfer upon ATP binding. Assembling and dissambling the active center during each catalytic cycle provides an effective means to prevent ATP hydrolysis.</text>
</comment>
<evidence type="ECO:0000256" key="2">
    <source>
        <dbReference type="ARBA" id="ARBA00000582"/>
    </source>
</evidence>
<evidence type="ECO:0000256" key="21">
    <source>
        <dbReference type="ARBA" id="ARBA00048564"/>
    </source>
</evidence>
<accession>V9KH43</accession>